<sequence length="260" mass="28100">MNILLLPGFMLDAELWVDLADALGDRHRLFYGDLTRYDTIGAMASGVLSDAPESFVLIGFSMGGYVAREIARMAPDRVQALILIATSGRPDTPAEVDRKARSVERVETKGYSGLGRLSVLATLHATRRREDPLVTRVSDIAKRLGGDVFLRQAAHPREGDLDRIAEIACPTLIIASADDCVRSVTESQELNAGIPQSELVVIEGVGHMIPLETPTQLASIIASWISPSRVRKPDLAAVGKGDSSGLSTSRTTGIQELRER</sequence>
<feature type="region of interest" description="Disordered" evidence="1">
    <location>
        <begin position="236"/>
        <end position="260"/>
    </location>
</feature>
<dbReference type="SUPFAM" id="SSF53474">
    <property type="entry name" value="alpha/beta-Hydrolases"/>
    <property type="match status" value="1"/>
</dbReference>
<keyword evidence="4" id="KW-1185">Reference proteome</keyword>
<dbReference type="RefSeq" id="WP_163045965.1">
    <property type="nucleotide sequence ID" value="NZ_JAAAMJ010000028.1"/>
</dbReference>
<evidence type="ECO:0000313" key="4">
    <source>
        <dbReference type="Proteomes" id="UP000476332"/>
    </source>
</evidence>
<protein>
    <submittedName>
        <fullName evidence="3">Alpha/beta fold hydrolase</fullName>
    </submittedName>
</protein>
<comment type="caution">
    <text evidence="3">The sequence shown here is derived from an EMBL/GenBank/DDBJ whole genome shotgun (WGS) entry which is preliminary data.</text>
</comment>
<reference evidence="3 4" key="1">
    <citation type="submission" date="2020-01" db="EMBL/GenBank/DDBJ databases">
        <title>Genomes of bacteria type strains.</title>
        <authorList>
            <person name="Chen J."/>
            <person name="Zhu S."/>
            <person name="Chen J."/>
        </authorList>
    </citation>
    <scope>NUCLEOTIDE SEQUENCE [LARGE SCALE GENOMIC DNA]</scope>
    <source>
        <strain evidence="3 4">KCTC 52919</strain>
    </source>
</reference>
<dbReference type="EMBL" id="JAAAMJ010000028">
    <property type="protein sequence ID" value="NDV89111.1"/>
    <property type="molecule type" value="Genomic_DNA"/>
</dbReference>
<evidence type="ECO:0000259" key="2">
    <source>
        <dbReference type="Pfam" id="PF12697"/>
    </source>
</evidence>
<dbReference type="InterPro" id="IPR029058">
    <property type="entry name" value="AB_hydrolase_fold"/>
</dbReference>
<feature type="domain" description="AB hydrolase-1" evidence="2">
    <location>
        <begin position="3"/>
        <end position="218"/>
    </location>
</feature>
<dbReference type="PANTHER" id="PTHR43798:SF29">
    <property type="entry name" value="AB HYDROLASE-1 DOMAIN-CONTAINING PROTEIN"/>
    <property type="match status" value="1"/>
</dbReference>
<dbReference type="InterPro" id="IPR000073">
    <property type="entry name" value="AB_hydrolase_1"/>
</dbReference>
<dbReference type="Pfam" id="PF12697">
    <property type="entry name" value="Abhydrolase_6"/>
    <property type="match status" value="1"/>
</dbReference>
<gene>
    <name evidence="3" type="ORF">GTW51_20780</name>
</gene>
<proteinExistence type="predicted"/>
<name>A0A6L9MMY6_9HYPH</name>
<evidence type="ECO:0000256" key="1">
    <source>
        <dbReference type="SAM" id="MobiDB-lite"/>
    </source>
</evidence>
<dbReference type="GO" id="GO:0016787">
    <property type="term" value="F:hydrolase activity"/>
    <property type="evidence" value="ECO:0007669"/>
    <property type="project" value="UniProtKB-KW"/>
</dbReference>
<dbReference type="PANTHER" id="PTHR43798">
    <property type="entry name" value="MONOACYLGLYCEROL LIPASE"/>
    <property type="match status" value="1"/>
</dbReference>
<dbReference type="InterPro" id="IPR050266">
    <property type="entry name" value="AB_hydrolase_sf"/>
</dbReference>
<dbReference type="Proteomes" id="UP000476332">
    <property type="component" value="Unassembled WGS sequence"/>
</dbReference>
<organism evidence="3 4">
    <name type="scientific">Aurantimonas aggregata</name>
    <dbReference type="NCBI Taxonomy" id="2047720"/>
    <lineage>
        <taxon>Bacteria</taxon>
        <taxon>Pseudomonadati</taxon>
        <taxon>Pseudomonadota</taxon>
        <taxon>Alphaproteobacteria</taxon>
        <taxon>Hyphomicrobiales</taxon>
        <taxon>Aurantimonadaceae</taxon>
        <taxon>Aurantimonas</taxon>
    </lineage>
</organism>
<keyword evidence="3" id="KW-0378">Hydrolase</keyword>
<feature type="compositionally biased region" description="Polar residues" evidence="1">
    <location>
        <begin position="244"/>
        <end position="254"/>
    </location>
</feature>
<accession>A0A6L9MMY6</accession>
<evidence type="ECO:0000313" key="3">
    <source>
        <dbReference type="EMBL" id="NDV89111.1"/>
    </source>
</evidence>
<dbReference type="Gene3D" id="3.40.50.1820">
    <property type="entry name" value="alpha/beta hydrolase"/>
    <property type="match status" value="1"/>
</dbReference>
<dbReference type="AlphaFoldDB" id="A0A6L9MMY6"/>